<evidence type="ECO:0000256" key="1">
    <source>
        <dbReference type="SAM" id="MobiDB-lite"/>
    </source>
</evidence>
<evidence type="ECO:0000313" key="2">
    <source>
        <dbReference type="EMBL" id="PUE53980.1"/>
    </source>
</evidence>
<proteinExistence type="predicted"/>
<dbReference type="AlphaFoldDB" id="A0A315E7T0"/>
<gene>
    <name evidence="2" type="ORF">B9Z37_05200</name>
</gene>
<organism evidence="2 3">
    <name type="scientific">Limnohabitans parvus II-B4</name>
    <dbReference type="NCBI Taxonomy" id="1293052"/>
    <lineage>
        <taxon>Bacteria</taxon>
        <taxon>Pseudomonadati</taxon>
        <taxon>Pseudomonadota</taxon>
        <taxon>Betaproteobacteria</taxon>
        <taxon>Burkholderiales</taxon>
        <taxon>Comamonadaceae</taxon>
        <taxon>Limnohabitans</taxon>
    </lineage>
</organism>
<evidence type="ECO:0000313" key="3">
    <source>
        <dbReference type="Proteomes" id="UP000250790"/>
    </source>
</evidence>
<dbReference type="EMBL" id="NESN01000002">
    <property type="protein sequence ID" value="PUE53980.1"/>
    <property type="molecule type" value="Genomic_DNA"/>
</dbReference>
<protein>
    <submittedName>
        <fullName evidence="2">Uncharacterized protein</fullName>
    </submittedName>
</protein>
<keyword evidence="3" id="KW-1185">Reference proteome</keyword>
<name>A0A315E7T0_9BURK</name>
<sequence length="62" mass="7264">MLIMSWAQTIFCFLLTHLCTVMFCGRPQGLHIGGVFWHQDMPRPVPLHSPQEGRKKRFDPLR</sequence>
<accession>A0A315E7T0</accession>
<dbReference type="Proteomes" id="UP000250790">
    <property type="component" value="Unassembled WGS sequence"/>
</dbReference>
<reference evidence="2 3" key="1">
    <citation type="submission" date="2017-04" db="EMBL/GenBank/DDBJ databases">
        <title>Unexpected and diverse lifestyles within the genus Limnohabitans.</title>
        <authorList>
            <person name="Kasalicky V."/>
            <person name="Mehrshad M."/>
            <person name="Andrei S.-A."/>
            <person name="Salcher M."/>
            <person name="Kratochvilova H."/>
            <person name="Simek K."/>
            <person name="Ghai R."/>
        </authorList>
    </citation>
    <scope>NUCLEOTIDE SEQUENCE [LARGE SCALE GENOMIC DNA]</scope>
    <source>
        <strain evidence="2 3">II-B4</strain>
    </source>
</reference>
<comment type="caution">
    <text evidence="2">The sequence shown here is derived from an EMBL/GenBank/DDBJ whole genome shotgun (WGS) entry which is preliminary data.</text>
</comment>
<feature type="region of interest" description="Disordered" evidence="1">
    <location>
        <begin position="43"/>
        <end position="62"/>
    </location>
</feature>